<dbReference type="RefSeq" id="WP_059398616.1">
    <property type="nucleotide sequence ID" value="NZ_CP012914.1"/>
</dbReference>
<dbReference type="SMART" id="SM00671">
    <property type="entry name" value="SEL1"/>
    <property type="match status" value="2"/>
</dbReference>
<feature type="compositionally biased region" description="Low complexity" evidence="1">
    <location>
        <begin position="139"/>
        <end position="151"/>
    </location>
</feature>
<dbReference type="InterPro" id="IPR006597">
    <property type="entry name" value="Sel1-like"/>
</dbReference>
<dbReference type="PANTHER" id="PTHR45011:SF1">
    <property type="entry name" value="DAP3-BINDING CELL DEATH ENHANCER 1"/>
    <property type="match status" value="1"/>
</dbReference>
<evidence type="ECO:0000313" key="3">
    <source>
        <dbReference type="EMBL" id="QCO09578.1"/>
    </source>
</evidence>
<reference evidence="2 5" key="2">
    <citation type="submission" date="2023-11" db="EMBL/GenBank/DDBJ databases">
        <title>MicrobeMod: A computational toolkit for identifying prokaryotic methylation and restriction-modification with nanopore sequencing.</title>
        <authorList>
            <person name="Crits-Christoph A."/>
            <person name="Kang S.C."/>
            <person name="Lee H."/>
            <person name="Ostrov N."/>
        </authorList>
    </citation>
    <scope>NUCLEOTIDE SEQUENCE [LARGE SCALE GENOMIC DNA]</scope>
    <source>
        <strain evidence="2 5">ATCC 29145</strain>
    </source>
</reference>
<evidence type="ECO:0000313" key="4">
    <source>
        <dbReference type="Proteomes" id="UP000298774"/>
    </source>
</evidence>
<evidence type="ECO:0000313" key="2">
    <source>
        <dbReference type="EMBL" id="MDX5953144.1"/>
    </source>
</evidence>
<evidence type="ECO:0000313" key="5">
    <source>
        <dbReference type="Proteomes" id="UP001277471"/>
    </source>
</evidence>
<gene>
    <name evidence="3" type="ORF">D3868_11335</name>
    <name evidence="2" type="ORF">SIM66_18370</name>
</gene>
<protein>
    <submittedName>
        <fullName evidence="3">Sel1 repeat family protein</fullName>
    </submittedName>
    <submittedName>
        <fullName evidence="2">Tetratricopeptide repeat protein</fullName>
    </submittedName>
</protein>
<dbReference type="GeneID" id="56450345"/>
<dbReference type="InterPro" id="IPR052748">
    <property type="entry name" value="ISR_Activator"/>
</dbReference>
<dbReference type="InterPro" id="IPR011990">
    <property type="entry name" value="TPR-like_helical_dom_sf"/>
</dbReference>
<dbReference type="EMBL" id="JAWXYC010000004">
    <property type="protein sequence ID" value="MDX5953144.1"/>
    <property type="molecule type" value="Genomic_DNA"/>
</dbReference>
<dbReference type="Proteomes" id="UP001277471">
    <property type="component" value="Unassembled WGS sequence"/>
</dbReference>
<dbReference type="Proteomes" id="UP000298774">
    <property type="component" value="Chromosome"/>
</dbReference>
<name>A0A0P0EWQ6_AZOBR</name>
<keyword evidence="5" id="KW-1185">Reference proteome</keyword>
<dbReference type="KEGG" id="abf:AMK58_03240"/>
<feature type="region of interest" description="Disordered" evidence="1">
    <location>
        <begin position="120"/>
        <end position="152"/>
    </location>
</feature>
<sequence length="361" mass="38222">MPARATQPSTYPGGRALIEVIGPPDRFPDPVEICLLHQMGGVDKAKHLDPRTPDDPWKSAVFWFPPETVARAEGRLSFDLDHGVTAHLRPNIPYVMRVRGAGGAVVEERLVWKAIRGKSTPPVWTPPKGPEWPKETKGEAPAGPAEPQEPQKPQEIHIPADIETGPPPTGPVGTGKAPPWGAIAAGVLLLAALAGGGWFLMQNGESEPAPVAEAAKPALPPALPPPTVEEARKLVQQGTPAGDAYAAGERFRQAKALDGAFLLFRHAAERGSAEAAIALGAMYDPATHSAETSPLPSANPTQAAEWYRRAAEAGDAEAQFRYGRLLMSGKTDDPQGPDAGLAWLRKAADQGHAQAKEALPK</sequence>
<dbReference type="PANTHER" id="PTHR45011">
    <property type="entry name" value="DAP3-BINDING CELL DEATH ENHANCER 1"/>
    <property type="match status" value="1"/>
</dbReference>
<reference evidence="3 4" key="1">
    <citation type="submission" date="2018-09" db="EMBL/GenBank/DDBJ databases">
        <title>Whole genome based analysis of evolution and adaptive divergence in Indian and Brazilian strains of Azospirillum brasilense.</title>
        <authorList>
            <person name="Singh C."/>
            <person name="Tripathi A.K."/>
        </authorList>
    </citation>
    <scope>NUCLEOTIDE SEQUENCE [LARGE SCALE GENOMIC DNA]</scope>
    <source>
        <strain evidence="3 4">MTCC4038</strain>
    </source>
</reference>
<evidence type="ECO:0000256" key="1">
    <source>
        <dbReference type="SAM" id="MobiDB-lite"/>
    </source>
</evidence>
<dbReference type="AlphaFoldDB" id="A0A0P0EWQ6"/>
<proteinExistence type="predicted"/>
<dbReference type="Gene3D" id="1.25.40.10">
    <property type="entry name" value="Tetratricopeptide repeat domain"/>
    <property type="match status" value="1"/>
</dbReference>
<dbReference type="EMBL" id="CP032339">
    <property type="protein sequence ID" value="QCO09578.1"/>
    <property type="molecule type" value="Genomic_DNA"/>
</dbReference>
<dbReference type="SUPFAM" id="SSF81901">
    <property type="entry name" value="HCP-like"/>
    <property type="match status" value="1"/>
</dbReference>
<dbReference type="Pfam" id="PF08238">
    <property type="entry name" value="Sel1"/>
    <property type="match status" value="2"/>
</dbReference>
<organism evidence="3 4">
    <name type="scientific">Azospirillum brasilense</name>
    <dbReference type="NCBI Taxonomy" id="192"/>
    <lineage>
        <taxon>Bacteria</taxon>
        <taxon>Pseudomonadati</taxon>
        <taxon>Pseudomonadota</taxon>
        <taxon>Alphaproteobacteria</taxon>
        <taxon>Rhodospirillales</taxon>
        <taxon>Azospirillaceae</taxon>
        <taxon>Azospirillum</taxon>
    </lineage>
</organism>
<accession>A0A0P0EWQ6</accession>